<dbReference type="EMBL" id="CGIG01000001">
    <property type="protein sequence ID" value="CPR19745.1"/>
    <property type="molecule type" value="Genomic_DNA"/>
</dbReference>
<keyword evidence="3 8" id="KW-0540">Nuclease</keyword>
<dbReference type="GO" id="GO:0003676">
    <property type="term" value="F:nucleic acid binding"/>
    <property type="evidence" value="ECO:0007669"/>
    <property type="project" value="InterPro"/>
</dbReference>
<evidence type="ECO:0000256" key="8">
    <source>
        <dbReference type="HAMAP-Rule" id="MF_00157"/>
    </source>
</evidence>
<keyword evidence="2 8" id="KW-0819">tRNA processing</keyword>
<evidence type="ECO:0000313" key="10">
    <source>
        <dbReference type="EMBL" id="CPR19745.1"/>
    </source>
</evidence>
<evidence type="ECO:0000259" key="9">
    <source>
        <dbReference type="SMART" id="SM00479"/>
    </source>
</evidence>
<dbReference type="GO" id="GO:0045004">
    <property type="term" value="P:DNA replication proofreading"/>
    <property type="evidence" value="ECO:0007669"/>
    <property type="project" value="TreeGrafter"/>
</dbReference>
<dbReference type="GO" id="GO:0008033">
    <property type="term" value="P:tRNA processing"/>
    <property type="evidence" value="ECO:0007669"/>
    <property type="project" value="UniProtKB-KW"/>
</dbReference>
<proteinExistence type="inferred from homology"/>
<feature type="active site" description="Proton donor/acceptor" evidence="8">
    <location>
        <position position="225"/>
    </location>
</feature>
<dbReference type="GO" id="GO:0000287">
    <property type="term" value="F:magnesium ion binding"/>
    <property type="evidence" value="ECO:0007669"/>
    <property type="project" value="UniProtKB-UniRule"/>
</dbReference>
<name>A0A0G4JZY1_9GAMM</name>
<dbReference type="Pfam" id="PF00929">
    <property type="entry name" value="RNase_T"/>
    <property type="match status" value="1"/>
</dbReference>
<feature type="site" description="Important for substrate binding and specificity" evidence="8">
    <location>
        <position position="168"/>
    </location>
</feature>
<evidence type="ECO:0000256" key="7">
    <source>
        <dbReference type="ARBA" id="ARBA00022842"/>
    </source>
</evidence>
<feature type="site" description="Important for substrate binding and specificity" evidence="8">
    <location>
        <position position="121"/>
    </location>
</feature>
<dbReference type="EC" id="3.1.13.-" evidence="8"/>
<dbReference type="GO" id="GO:0005829">
    <property type="term" value="C:cytosol"/>
    <property type="evidence" value="ECO:0007669"/>
    <property type="project" value="TreeGrafter"/>
</dbReference>
<feature type="site" description="Important for substrate binding and specificity" evidence="8">
    <location>
        <position position="190"/>
    </location>
</feature>
<evidence type="ECO:0000256" key="5">
    <source>
        <dbReference type="ARBA" id="ARBA00022801"/>
    </source>
</evidence>
<dbReference type="PANTHER" id="PTHR30231:SF2">
    <property type="entry name" value="RIBONUCLEASE T"/>
    <property type="match status" value="1"/>
</dbReference>
<comment type="similarity">
    <text evidence="8">Belongs to the RNase T family.</text>
</comment>
<dbReference type="SMART" id="SM00479">
    <property type="entry name" value="EXOIII"/>
    <property type="match status" value="1"/>
</dbReference>
<keyword evidence="4 8" id="KW-0479">Metal-binding</keyword>
<dbReference type="STRING" id="1109412.BN1221_03933c"/>
<keyword evidence="5 8" id="KW-0378">Hydrolase</keyword>
<dbReference type="Gene3D" id="3.30.420.10">
    <property type="entry name" value="Ribonuclease H-like superfamily/Ribonuclease H"/>
    <property type="match status" value="1"/>
</dbReference>
<feature type="site" description="Important for substrate binding and specificity" evidence="8">
    <location>
        <position position="73"/>
    </location>
</feature>
<comment type="cofactor">
    <cofactor evidence="8">
        <name>Mg(2+)</name>
        <dbReference type="ChEBI" id="CHEBI:18420"/>
    </cofactor>
    <text evidence="8">Binds two Mg(2+) per subunit. The active form of the enzyme binds two Mg(2+) ions in its active site. The first Mg(2+) forms only one salt bridge with the protein.</text>
</comment>
<accession>A0A0G4JZY1</accession>
<organism evidence="10 11">
    <name type="scientific">Brenneria goodwinii</name>
    <dbReference type="NCBI Taxonomy" id="1109412"/>
    <lineage>
        <taxon>Bacteria</taxon>
        <taxon>Pseudomonadati</taxon>
        <taxon>Pseudomonadota</taxon>
        <taxon>Gammaproteobacteria</taxon>
        <taxon>Enterobacterales</taxon>
        <taxon>Pectobacteriaceae</taxon>
        <taxon>Brenneria</taxon>
    </lineage>
</organism>
<evidence type="ECO:0000313" key="11">
    <source>
        <dbReference type="Proteomes" id="UP000044377"/>
    </source>
</evidence>
<dbReference type="FunFam" id="3.30.420.10:FF:000009">
    <property type="entry name" value="Ribonuclease T"/>
    <property type="match status" value="1"/>
</dbReference>
<feature type="binding site" evidence="8">
    <location>
        <position position="67"/>
    </location>
    <ligand>
        <name>Mg(2+)</name>
        <dbReference type="ChEBI" id="CHEBI:18420"/>
        <label>2</label>
        <note>catalytic</note>
    </ligand>
</feature>
<keyword evidence="6 8" id="KW-0269">Exonuclease</keyword>
<dbReference type="GO" id="GO:0008408">
    <property type="term" value="F:3'-5' exonuclease activity"/>
    <property type="evidence" value="ECO:0007669"/>
    <property type="project" value="TreeGrafter"/>
</dbReference>
<feature type="domain" description="Exonuclease" evidence="9">
    <location>
        <begin position="62"/>
        <end position="247"/>
    </location>
</feature>
<keyword evidence="11" id="KW-1185">Reference proteome</keyword>
<evidence type="ECO:0000256" key="1">
    <source>
        <dbReference type="ARBA" id="ARBA00011738"/>
    </source>
</evidence>
<gene>
    <name evidence="8" type="primary">rnt</name>
    <name evidence="10" type="ORF">BN1221_03933c</name>
</gene>
<dbReference type="NCBIfam" id="TIGR01298">
    <property type="entry name" value="RNaseT"/>
    <property type="match status" value="1"/>
</dbReference>
<evidence type="ECO:0000256" key="4">
    <source>
        <dbReference type="ARBA" id="ARBA00022723"/>
    </source>
</evidence>
<feature type="binding site" evidence="8">
    <location>
        <position position="69"/>
    </location>
    <ligand>
        <name>Mg(2+)</name>
        <dbReference type="ChEBI" id="CHEBI:18420"/>
        <label>2</label>
        <note>catalytic</note>
    </ligand>
</feature>
<dbReference type="InterPro" id="IPR005987">
    <property type="entry name" value="RNase_T"/>
</dbReference>
<dbReference type="InterPro" id="IPR036397">
    <property type="entry name" value="RNaseH_sf"/>
</dbReference>
<evidence type="ECO:0000256" key="6">
    <source>
        <dbReference type="ARBA" id="ARBA00022839"/>
    </source>
</evidence>
<feature type="binding site" evidence="8">
    <location>
        <position position="67"/>
    </location>
    <ligand>
        <name>Mg(2+)</name>
        <dbReference type="ChEBI" id="CHEBI:18420"/>
        <label>1</label>
        <note>catalytic</note>
    </ligand>
</feature>
<dbReference type="CDD" id="cd06134">
    <property type="entry name" value="RNaseT"/>
    <property type="match status" value="1"/>
</dbReference>
<feature type="binding site" evidence="8">
    <location>
        <position position="230"/>
    </location>
    <ligand>
        <name>Mg(2+)</name>
        <dbReference type="ChEBI" id="CHEBI:18420"/>
        <label>2</label>
        <note>catalytic</note>
    </ligand>
</feature>
<dbReference type="GO" id="GO:0016896">
    <property type="term" value="F:RNA exonuclease activity, producing 5'-phosphomonoesters"/>
    <property type="evidence" value="ECO:0007669"/>
    <property type="project" value="UniProtKB-UniRule"/>
</dbReference>
<feature type="binding site" evidence="8">
    <location>
        <position position="225"/>
    </location>
    <ligand>
        <name>Mg(2+)</name>
        <dbReference type="ChEBI" id="CHEBI:18420"/>
        <label>2</label>
        <note>catalytic</note>
    </ligand>
</feature>
<dbReference type="InterPro" id="IPR012337">
    <property type="entry name" value="RNaseH-like_sf"/>
</dbReference>
<dbReference type="SUPFAM" id="SSF53098">
    <property type="entry name" value="Ribonuclease H-like"/>
    <property type="match status" value="1"/>
</dbReference>
<dbReference type="Proteomes" id="UP000044377">
    <property type="component" value="Unassembled WGS sequence"/>
</dbReference>
<sequence length="267" mass="29085">MVKPDTAIQAAMSGLQTSVFSPHTASPVKICHNARCILLKIKRLMADKNDLNALSGRFRGFYPVVIDVETAGFNAKTDALLEVAAITLKMDADGWLQPDETLHFHVEPFEGAILEPAALAFNGIDPNNPLRGAISEYEALHEIFKVVRKGLKEQGCNRAIIVAHNATFDHSFMMAAAERCSLKRNPFHPFATFDTAALSGLVLGQTVLAKACITAGIDFDSSQAHSALYDTKQTALLFCELVNRWKRMGGWPIAIDENQSEKTSAAG</sequence>
<protein>
    <recommendedName>
        <fullName evidence="8">Ribonuclease T</fullName>
        <ecNumber evidence="8">3.1.13.-</ecNumber>
    </recommendedName>
    <alternativeName>
        <fullName evidence="8">Exoribonuclease T</fullName>
        <shortName evidence="8">RNase T</shortName>
    </alternativeName>
</protein>
<evidence type="ECO:0000256" key="2">
    <source>
        <dbReference type="ARBA" id="ARBA00022694"/>
    </source>
</evidence>
<dbReference type="InterPro" id="IPR013520">
    <property type="entry name" value="Ribonucl_H"/>
</dbReference>
<evidence type="ECO:0000256" key="3">
    <source>
        <dbReference type="ARBA" id="ARBA00022722"/>
    </source>
</evidence>
<dbReference type="PANTHER" id="PTHR30231">
    <property type="entry name" value="DNA POLYMERASE III SUBUNIT EPSILON"/>
    <property type="match status" value="1"/>
</dbReference>
<reference evidence="11" key="1">
    <citation type="submission" date="2015-01" db="EMBL/GenBank/DDBJ databases">
        <authorList>
            <person name="Paterson Steve"/>
        </authorList>
    </citation>
    <scope>NUCLEOTIDE SEQUENCE [LARGE SCALE GENOMIC DNA]</scope>
    <source>
        <strain evidence="11">OBR1</strain>
    </source>
</reference>
<keyword evidence="7 8" id="KW-0460">Magnesium</keyword>
<dbReference type="AlphaFoldDB" id="A0A0G4JZY1"/>
<dbReference type="HAMAP" id="MF_00157">
    <property type="entry name" value="RNase_T"/>
    <property type="match status" value="1"/>
</dbReference>
<comment type="function">
    <text evidence="8">Trims short 3' overhangs of a variety of RNA species, leaving a one or two nucleotide 3' overhang. Responsible for the end-turnover of tRNA: specifically removes the terminal AMP residue from uncharged tRNA (tRNA-C-C-A). Also appears to be involved in tRNA biosynthesis.</text>
</comment>
<comment type="subunit">
    <text evidence="1 8">Homodimer.</text>
</comment>